<evidence type="ECO:0000256" key="1">
    <source>
        <dbReference type="ARBA" id="ARBA00001782"/>
    </source>
</evidence>
<dbReference type="NCBIfam" id="TIGR01163">
    <property type="entry name" value="rpe"/>
    <property type="match status" value="1"/>
</dbReference>
<feature type="binding site" evidence="15">
    <location>
        <position position="71"/>
    </location>
    <ligand>
        <name>a divalent metal cation</name>
        <dbReference type="ChEBI" id="CHEBI:60240"/>
    </ligand>
</feature>
<dbReference type="InterPro" id="IPR013785">
    <property type="entry name" value="Aldolase_TIM"/>
</dbReference>
<dbReference type="GO" id="GO:0046872">
    <property type="term" value="F:metal ion binding"/>
    <property type="evidence" value="ECO:0007669"/>
    <property type="project" value="UniProtKB-KW"/>
</dbReference>
<dbReference type="SUPFAM" id="SSF51366">
    <property type="entry name" value="Ribulose-phoshate binding barrel"/>
    <property type="match status" value="1"/>
</dbReference>
<reference evidence="17" key="1">
    <citation type="submission" date="2009-06" db="EMBL/GenBank/DDBJ databases">
        <title>Lepeophtheirus salmonis ESTs and full-length cDNAs.</title>
        <authorList>
            <person name="Yasuike M."/>
            <person name="von Schalburg K."/>
            <person name="Cooper G."/>
            <person name="Leong J."/>
            <person name="Jones S.R.M."/>
            <person name="Koop B.F."/>
        </authorList>
    </citation>
    <scope>NUCLEOTIDE SEQUENCE</scope>
    <source>
        <strain evidence="17">Pacific form</strain>
        <tissue evidence="17">Whole</tissue>
    </source>
</reference>
<dbReference type="GO" id="GO:0004750">
    <property type="term" value="F:D-ribulose-phosphate 3-epimerase activity"/>
    <property type="evidence" value="ECO:0007669"/>
    <property type="project" value="UniProtKB-EC"/>
</dbReference>
<evidence type="ECO:0000256" key="5">
    <source>
        <dbReference type="ARBA" id="ARBA00001954"/>
    </source>
</evidence>
<evidence type="ECO:0000313" key="17">
    <source>
        <dbReference type="EMBL" id="ACO13084.1"/>
    </source>
</evidence>
<comment type="similarity">
    <text evidence="7 13">Belongs to the ribulose-phosphate 3-epimerase family.</text>
</comment>
<dbReference type="PANTHER" id="PTHR11749">
    <property type="entry name" value="RIBULOSE-5-PHOSPHATE-3-EPIMERASE"/>
    <property type="match status" value="1"/>
</dbReference>
<gene>
    <name evidence="17" type="primary">RPE</name>
</gene>
<feature type="binding site" evidence="15">
    <location>
        <position position="176"/>
    </location>
    <ligand>
        <name>a divalent metal cation</name>
        <dbReference type="ChEBI" id="CHEBI:60240"/>
    </ligand>
</feature>
<dbReference type="RefSeq" id="XP_040568748.1">
    <property type="nucleotide sequence ID" value="XM_040712814.2"/>
</dbReference>
<comment type="cofactor">
    <cofactor evidence="15">
        <name>a divalent metal cation</name>
        <dbReference type="ChEBI" id="CHEBI:60240"/>
    </cofactor>
    <text evidence="15">Binds 1 divalent metal cation per subunit.</text>
</comment>
<protein>
    <recommendedName>
        <fullName evidence="9 13">Ribulose-phosphate 3-epimerase</fullName>
        <ecNumber evidence="8 13">5.1.3.1</ecNumber>
    </recommendedName>
</protein>
<keyword evidence="12 13" id="KW-0413">Isomerase</keyword>
<evidence type="ECO:0000256" key="6">
    <source>
        <dbReference type="ARBA" id="ARBA00005016"/>
    </source>
</evidence>
<dbReference type="OrthoDB" id="1927044at2759"/>
<organism evidence="17">
    <name type="scientific">Lepeophtheirus salmonis</name>
    <name type="common">Salmon louse</name>
    <name type="synonym">Caligus salmonis</name>
    <dbReference type="NCBI Taxonomy" id="72036"/>
    <lineage>
        <taxon>Eukaryota</taxon>
        <taxon>Metazoa</taxon>
        <taxon>Ecdysozoa</taxon>
        <taxon>Arthropoda</taxon>
        <taxon>Crustacea</taxon>
        <taxon>Multicrustacea</taxon>
        <taxon>Hexanauplia</taxon>
        <taxon>Copepoda</taxon>
        <taxon>Siphonostomatoida</taxon>
        <taxon>Caligidae</taxon>
        <taxon>Lepeophtheirus</taxon>
    </lineage>
</organism>
<feature type="binding site" evidence="16">
    <location>
        <position position="71"/>
    </location>
    <ligand>
        <name>substrate</name>
    </ligand>
</feature>
<feature type="binding site" evidence="16">
    <location>
        <begin position="198"/>
        <end position="199"/>
    </location>
    <ligand>
        <name>substrate</name>
    </ligand>
</feature>
<comment type="cofactor">
    <cofactor evidence="4">
        <name>Zn(2+)</name>
        <dbReference type="ChEBI" id="CHEBI:29105"/>
    </cofactor>
</comment>
<dbReference type="PIRSF" id="PIRSF001461">
    <property type="entry name" value="RPE"/>
    <property type="match status" value="1"/>
</dbReference>
<dbReference type="GeneID" id="121118256"/>
<keyword evidence="11 15" id="KW-0862">Zinc</keyword>
<evidence type="ECO:0000256" key="3">
    <source>
        <dbReference type="ARBA" id="ARBA00001941"/>
    </source>
</evidence>
<feature type="active site" description="Proton donor" evidence="14">
    <location>
        <position position="176"/>
    </location>
</feature>
<dbReference type="NCBIfam" id="NF004076">
    <property type="entry name" value="PRK05581.1-4"/>
    <property type="match status" value="1"/>
</dbReference>
<dbReference type="EMBL" id="BT078660">
    <property type="protein sequence ID" value="ACO13084.1"/>
    <property type="molecule type" value="mRNA"/>
</dbReference>
<dbReference type="Gene3D" id="3.20.20.70">
    <property type="entry name" value="Aldolase class I"/>
    <property type="match status" value="1"/>
</dbReference>
<dbReference type="InterPro" id="IPR011060">
    <property type="entry name" value="RibuloseP-bd_barrel"/>
</dbReference>
<feature type="active site" description="Proton acceptor" evidence="14">
    <location>
        <position position="39"/>
    </location>
</feature>
<feature type="binding site" evidence="16">
    <location>
        <position position="178"/>
    </location>
    <ligand>
        <name>substrate</name>
    </ligand>
</feature>
<evidence type="ECO:0000256" key="9">
    <source>
        <dbReference type="ARBA" id="ARBA00013920"/>
    </source>
</evidence>
<keyword evidence="15" id="KW-0170">Cobalt</keyword>
<comment type="cofactor">
    <cofactor evidence="3">
        <name>Co(2+)</name>
        <dbReference type="ChEBI" id="CHEBI:48828"/>
    </cofactor>
</comment>
<dbReference type="FunFam" id="3.20.20.70:FF:000074">
    <property type="entry name" value="Ribulose-phosphate 3-epimerase"/>
    <property type="match status" value="1"/>
</dbReference>
<feature type="binding site" evidence="15">
    <location>
        <position position="39"/>
    </location>
    <ligand>
        <name>a divalent metal cation</name>
        <dbReference type="ChEBI" id="CHEBI:60240"/>
    </ligand>
</feature>
<dbReference type="InterPro" id="IPR026019">
    <property type="entry name" value="Ribul_P_3_epim"/>
</dbReference>
<dbReference type="EC" id="5.1.3.1" evidence="8 13"/>
<feature type="binding site" evidence="16">
    <location>
        <position position="12"/>
    </location>
    <ligand>
        <name>substrate</name>
    </ligand>
</feature>
<keyword evidence="10 15" id="KW-0479">Metal-binding</keyword>
<evidence type="ECO:0000256" key="15">
    <source>
        <dbReference type="PIRSR" id="PIRSR001461-2"/>
    </source>
</evidence>
<evidence type="ECO:0000256" key="12">
    <source>
        <dbReference type="ARBA" id="ARBA00023235"/>
    </source>
</evidence>
<proteinExistence type="evidence at transcript level"/>
<dbReference type="GO" id="GO:0005975">
    <property type="term" value="P:carbohydrate metabolic process"/>
    <property type="evidence" value="ECO:0007669"/>
    <property type="project" value="InterPro"/>
</dbReference>
<dbReference type="AlphaFoldDB" id="C1BVN1"/>
<comment type="cofactor">
    <cofactor evidence="5">
        <name>Fe(2+)</name>
        <dbReference type="ChEBI" id="CHEBI:29033"/>
    </cofactor>
</comment>
<dbReference type="PROSITE" id="PS01086">
    <property type="entry name" value="RIBUL_P_3_EPIMER_2"/>
    <property type="match status" value="1"/>
</dbReference>
<dbReference type="PROSITE" id="PS01085">
    <property type="entry name" value="RIBUL_P_3_EPIMER_1"/>
    <property type="match status" value="1"/>
</dbReference>
<dbReference type="InterPro" id="IPR000056">
    <property type="entry name" value="Ribul_P_3_epim-like"/>
</dbReference>
<name>C1BVN1_LEPSM</name>
<evidence type="ECO:0000256" key="13">
    <source>
        <dbReference type="PIRNR" id="PIRNR001461"/>
    </source>
</evidence>
<feature type="binding site" evidence="16">
    <location>
        <begin position="147"/>
        <end position="150"/>
    </location>
    <ligand>
        <name>substrate</name>
    </ligand>
</feature>
<evidence type="ECO:0000256" key="2">
    <source>
        <dbReference type="ARBA" id="ARBA00001936"/>
    </source>
</evidence>
<keyword evidence="13" id="KW-0119">Carbohydrate metabolism</keyword>
<comment type="catalytic activity">
    <reaction evidence="1 13">
        <text>D-ribulose 5-phosphate = D-xylulose 5-phosphate</text>
        <dbReference type="Rhea" id="RHEA:13677"/>
        <dbReference type="ChEBI" id="CHEBI:57737"/>
        <dbReference type="ChEBI" id="CHEBI:58121"/>
        <dbReference type="EC" id="5.1.3.1"/>
    </reaction>
</comment>
<comment type="pathway">
    <text evidence="6">Carbohydrate degradation; pentose phosphate pathway; D-xylulose 5-phosphate from D-ribulose 5-phosphate (non-oxidative stage): step 1/1.</text>
</comment>
<feature type="binding site" evidence="15">
    <location>
        <position position="37"/>
    </location>
    <ligand>
        <name>a divalent metal cation</name>
        <dbReference type="ChEBI" id="CHEBI:60240"/>
    </ligand>
</feature>
<comment type="cofactor">
    <cofactor evidence="2">
        <name>Mn(2+)</name>
        <dbReference type="ChEBI" id="CHEBI:29035"/>
    </cofactor>
</comment>
<sequence length="233" mass="25646">MSNVITPKIGPSILNADLSQLGTESQCLLDHGADYLHLDVMDGHFVPNLTFGAPLVKCLRSKVKQAMFDMHMMVANPEKWVEDMSNAGADQYTFHIETTNDPLGLCRQIRESGMKVGIAIKPKTPVSVVEQYIDSADMILVMTVEPGFGGQKFMHDMMEKVSYLRDNYPSLDIEVDGGVGPSNILDCAKAGANMIVSGTAIVKSNDPKTIMYDMRKVVEEQICLREAKNSSNK</sequence>
<evidence type="ECO:0000256" key="14">
    <source>
        <dbReference type="PIRSR" id="PIRSR001461-1"/>
    </source>
</evidence>
<evidence type="ECO:0000256" key="8">
    <source>
        <dbReference type="ARBA" id="ARBA00013188"/>
    </source>
</evidence>
<evidence type="ECO:0000256" key="11">
    <source>
        <dbReference type="ARBA" id="ARBA00022833"/>
    </source>
</evidence>
<evidence type="ECO:0000256" key="16">
    <source>
        <dbReference type="PIRSR" id="PIRSR001461-3"/>
    </source>
</evidence>
<evidence type="ECO:0000256" key="7">
    <source>
        <dbReference type="ARBA" id="ARBA00009541"/>
    </source>
</evidence>
<dbReference type="CDD" id="cd00429">
    <property type="entry name" value="RPE"/>
    <property type="match status" value="1"/>
</dbReference>
<keyword evidence="15" id="KW-0464">Manganese</keyword>
<evidence type="ECO:0000256" key="10">
    <source>
        <dbReference type="ARBA" id="ARBA00022723"/>
    </source>
</evidence>
<dbReference type="HAMAP" id="MF_02227">
    <property type="entry name" value="RPE"/>
    <property type="match status" value="1"/>
</dbReference>
<accession>C1BVN1</accession>
<dbReference type="Pfam" id="PF00834">
    <property type="entry name" value="Ribul_P_3_epim"/>
    <property type="match status" value="1"/>
</dbReference>
<dbReference type="GO" id="GO:0006098">
    <property type="term" value="P:pentose-phosphate shunt"/>
    <property type="evidence" value="ECO:0007669"/>
    <property type="project" value="InterPro"/>
</dbReference>
<evidence type="ECO:0000256" key="4">
    <source>
        <dbReference type="ARBA" id="ARBA00001947"/>
    </source>
</evidence>